<dbReference type="RefSeq" id="WP_110126845.1">
    <property type="nucleotide sequence ID" value="NZ_QHLY01000012.1"/>
</dbReference>
<keyword evidence="3" id="KW-1185">Reference proteome</keyword>
<feature type="transmembrane region" description="Helical" evidence="1">
    <location>
        <begin position="388"/>
        <end position="411"/>
    </location>
</feature>
<keyword evidence="1" id="KW-0472">Membrane</keyword>
<evidence type="ECO:0000256" key="1">
    <source>
        <dbReference type="SAM" id="Phobius"/>
    </source>
</evidence>
<reference evidence="2 3" key="1">
    <citation type="submission" date="2018-05" db="EMBL/GenBank/DDBJ databases">
        <title>Genetic diversity of glacier-inhabiting Cryobacterium bacteria in China and description of Cryobacterium mengkeensis sp. nov. and Arthrobacter glacialis sp. nov.</title>
        <authorList>
            <person name="Liu Q."/>
            <person name="Xin Y.-H."/>
        </authorList>
    </citation>
    <scope>NUCLEOTIDE SEQUENCE [LARGE SCALE GENOMIC DNA]</scope>
    <source>
        <strain evidence="2 3">SK-1</strain>
    </source>
</reference>
<gene>
    <name evidence="2" type="ORF">CTB96_10385</name>
</gene>
<sequence length="881" mass="88675">MLVLRRVRTDLVAVAGITTLIAITAMLAVAVPAHIDTTLDSAVREAVAAAGTDADLRLLATTGNAAGDNPTTSERLLDYSTEVHDRLPTILSEVVSRVSVGILAPEVDGRSTFGTARVRVGVLDPASTSQFQVVSGALPAASTGPVQSVDTLPIVVSSAAADDTALAVGDSFTVGEASSDEDILLTVVAVVAPIDPAAQAWTDLPGLWDPQTLTSRGAHTGERFTVLTDAAAFDRVSARFPSTAVGTLRVSFDPSRFDLHRFTDVQDSIDALETSAASLTEASPVSVAVSSDYERALEWFPAAAAAARAQLSTLAAGLLGVAVLVTVLASTALTRRRQFETQLLRSRGASLPLIVIHAAAESIPVTLLGTALGIAVAALLGFHAGSALLLAVAAGIFAITPVAGSLGHALGARSMRRAGALRVAGVSALVVTAVTAVVALRSGAVRVAGDIDPLSLVAPVLCAAVVALALAPLPAVVLRFTSAFTARTRGPATLLAGASARDGRALVTLVALTLAVSVAVTSQVLLTTVAAGQESASWRTVGADVRIEGAPDPAGLVREFTDAGATAAAVLYRRGVELEGRSATNSVTLLAVDDSYAHLLSALPGAQPSPDALAVRQLLAQGAATAAQDPVPMLADQRVAALAGGDGATFDIDGVLVPVTVIGSVTATEPTAVLDRARLDAYLDANASPAAAAESDGQAATVETVLAIGRGANQVARPVEEAEQIVLRSDVLAQLRDGVLVAGVTSATSLSLLGTALLALLALITTTVIGVRRRGRVLALLGALGVPKRAGIALAVGELAPLVISGVVGGSLASAVVLTLAGGAFGSDILAGGDAPLVVSAWLPLAVVAAATVALGLAVAIDTPLSRRVRSADILRTGEDT</sequence>
<dbReference type="OrthoDB" id="5118059at2"/>
<evidence type="ECO:0000313" key="2">
    <source>
        <dbReference type="EMBL" id="PXA67160.1"/>
    </source>
</evidence>
<feature type="transmembrane region" description="Helical" evidence="1">
    <location>
        <begin position="505"/>
        <end position="526"/>
    </location>
</feature>
<protein>
    <recommendedName>
        <fullName evidence="4">ABC3 transporter permease protein domain-containing protein</fullName>
    </recommendedName>
</protein>
<evidence type="ECO:0008006" key="4">
    <source>
        <dbReference type="Google" id="ProtNLM"/>
    </source>
</evidence>
<accession>A0A317ZKS4</accession>
<comment type="caution">
    <text evidence="2">The sequence shown here is derived from an EMBL/GenBank/DDBJ whole genome shotgun (WGS) entry which is preliminary data.</text>
</comment>
<dbReference type="AlphaFoldDB" id="A0A317ZKS4"/>
<dbReference type="Proteomes" id="UP000246722">
    <property type="component" value="Unassembled WGS sequence"/>
</dbReference>
<proteinExistence type="predicted"/>
<feature type="transmembrane region" description="Helical" evidence="1">
    <location>
        <begin position="423"/>
        <end position="444"/>
    </location>
</feature>
<name>A0A317ZKS4_9MICO</name>
<feature type="transmembrane region" description="Helical" evidence="1">
    <location>
        <begin position="750"/>
        <end position="771"/>
    </location>
</feature>
<evidence type="ECO:0000313" key="3">
    <source>
        <dbReference type="Proteomes" id="UP000246722"/>
    </source>
</evidence>
<keyword evidence="1" id="KW-1133">Transmembrane helix</keyword>
<feature type="transmembrane region" description="Helical" evidence="1">
    <location>
        <begin position="314"/>
        <end position="333"/>
    </location>
</feature>
<keyword evidence="1" id="KW-0812">Transmembrane</keyword>
<dbReference type="EMBL" id="QHLY01000012">
    <property type="protein sequence ID" value="PXA67160.1"/>
    <property type="molecule type" value="Genomic_DNA"/>
</dbReference>
<feature type="transmembrane region" description="Helical" evidence="1">
    <location>
        <begin position="456"/>
        <end position="480"/>
    </location>
</feature>
<organism evidence="2 3">
    <name type="scientific">Cryobacterium arcticum</name>
    <dbReference type="NCBI Taxonomy" id="670052"/>
    <lineage>
        <taxon>Bacteria</taxon>
        <taxon>Bacillati</taxon>
        <taxon>Actinomycetota</taxon>
        <taxon>Actinomycetes</taxon>
        <taxon>Micrococcales</taxon>
        <taxon>Microbacteriaceae</taxon>
        <taxon>Cryobacterium</taxon>
    </lineage>
</organism>
<dbReference type="GO" id="GO:0005886">
    <property type="term" value="C:plasma membrane"/>
    <property type="evidence" value="ECO:0007669"/>
    <property type="project" value="UniProtKB-SubCell"/>
</dbReference>
<feature type="transmembrane region" description="Helical" evidence="1">
    <location>
        <begin position="841"/>
        <end position="861"/>
    </location>
</feature>
<feature type="transmembrane region" description="Helical" evidence="1">
    <location>
        <begin position="12"/>
        <end position="35"/>
    </location>
</feature>
<feature type="transmembrane region" description="Helical" evidence="1">
    <location>
        <begin position="354"/>
        <end position="382"/>
    </location>
</feature>
<feature type="transmembrane region" description="Helical" evidence="1">
    <location>
        <begin position="792"/>
        <end position="821"/>
    </location>
</feature>